<evidence type="ECO:0000256" key="2">
    <source>
        <dbReference type="PIRSR" id="PIRSR000097-2"/>
    </source>
</evidence>
<feature type="active site" description="Proton donor" evidence="1">
    <location>
        <position position="61"/>
    </location>
</feature>
<gene>
    <name evidence="5" type="ORF">E3P99_02886</name>
</gene>
<dbReference type="GO" id="GO:0016491">
    <property type="term" value="F:oxidoreductase activity"/>
    <property type="evidence" value="ECO:0007669"/>
    <property type="project" value="InterPro"/>
</dbReference>
<reference evidence="5 6" key="1">
    <citation type="submission" date="2019-03" db="EMBL/GenBank/DDBJ databases">
        <title>Sequencing 23 genomes of Wallemia ichthyophaga.</title>
        <authorList>
            <person name="Gostincar C."/>
        </authorList>
    </citation>
    <scope>NUCLEOTIDE SEQUENCE [LARGE SCALE GENOMIC DNA]</scope>
    <source>
        <strain evidence="5 6">EXF-5753</strain>
    </source>
</reference>
<organism evidence="5 6">
    <name type="scientific">Wallemia hederae</name>
    <dbReference type="NCBI Taxonomy" id="1540922"/>
    <lineage>
        <taxon>Eukaryota</taxon>
        <taxon>Fungi</taxon>
        <taxon>Dikarya</taxon>
        <taxon>Basidiomycota</taxon>
        <taxon>Wallemiomycotina</taxon>
        <taxon>Wallemiomycetes</taxon>
        <taxon>Wallemiales</taxon>
        <taxon>Wallemiaceae</taxon>
        <taxon>Wallemia</taxon>
    </lineage>
</organism>
<accession>A0A4T0FHW3</accession>
<dbReference type="PRINTS" id="PR00069">
    <property type="entry name" value="ALDKETRDTASE"/>
</dbReference>
<feature type="site" description="Lowers pKa of active site Tyr" evidence="3">
    <location>
        <position position="90"/>
    </location>
</feature>
<evidence type="ECO:0000256" key="3">
    <source>
        <dbReference type="PIRSR" id="PIRSR000097-3"/>
    </source>
</evidence>
<dbReference type="AlphaFoldDB" id="A0A4T0FHW3"/>
<dbReference type="InterPro" id="IPR023210">
    <property type="entry name" value="NADP_OxRdtase_dom"/>
</dbReference>
<comment type="caution">
    <text evidence="5">The sequence shown here is derived from an EMBL/GenBank/DDBJ whole genome shotgun (WGS) entry which is preliminary data.</text>
</comment>
<dbReference type="InterPro" id="IPR020471">
    <property type="entry name" value="AKR"/>
</dbReference>
<proteinExistence type="predicted"/>
<protein>
    <recommendedName>
        <fullName evidence="4">NADP-dependent oxidoreductase domain-containing protein</fullName>
    </recommendedName>
</protein>
<dbReference type="Pfam" id="PF00248">
    <property type="entry name" value="Aldo_ket_red"/>
    <property type="match status" value="1"/>
</dbReference>
<dbReference type="PANTHER" id="PTHR11732">
    <property type="entry name" value="ALDO/KETO REDUCTASE"/>
    <property type="match status" value="1"/>
</dbReference>
<dbReference type="InterPro" id="IPR036812">
    <property type="entry name" value="NAD(P)_OxRdtase_dom_sf"/>
</dbReference>
<feature type="domain" description="NADP-dependent oxidoreductase" evidence="4">
    <location>
        <begin position="27"/>
        <end position="303"/>
    </location>
</feature>
<evidence type="ECO:0000313" key="6">
    <source>
        <dbReference type="Proteomes" id="UP000310189"/>
    </source>
</evidence>
<dbReference type="Proteomes" id="UP000310189">
    <property type="component" value="Unassembled WGS sequence"/>
</dbReference>
<feature type="binding site" evidence="2">
    <location>
        <position position="123"/>
    </location>
    <ligand>
        <name>substrate</name>
    </ligand>
</feature>
<dbReference type="PIRSF" id="PIRSF000097">
    <property type="entry name" value="AKR"/>
    <property type="match status" value="1"/>
</dbReference>
<keyword evidence="6" id="KW-1185">Reference proteome</keyword>
<dbReference type="SUPFAM" id="SSF51430">
    <property type="entry name" value="NAD(P)-linked oxidoreductase"/>
    <property type="match status" value="1"/>
</dbReference>
<dbReference type="OrthoDB" id="416253at2759"/>
<evidence type="ECO:0000259" key="4">
    <source>
        <dbReference type="Pfam" id="PF00248"/>
    </source>
</evidence>
<sequence>MAIQTERIPFPNAPATAADTNSAGIPKLGFGLWNLPKESAADIVYEALKAGYRHLDSAAIYGNEAECAQGYHRWAKETGAPRSEVFITSKLWLNSKKPENVVRGLNKTLESWGLEYLDLYLIHWPGILQTGDNYDGSPQVPTDDKGFPLRDYSAEDKDTWAALEAQVPVKARNIGISNYTKSEIADLLKTAKIRPSSLQVELHVYNQQPELVKYAQSEGIQVTAYSPFGGLNHIYGSNAEVVNDPTVKALAQKHSTTPHGIALSFLIAKNIAPIPKTVSRVKENFDSIVALTADDVKTLEGVNKNKRYNDCSEMLGYIFFKDEKDNTTILTQIAKAGLSRAQAKVEHLVGK</sequence>
<dbReference type="Gene3D" id="3.20.20.100">
    <property type="entry name" value="NADP-dependent oxidoreductase domain"/>
    <property type="match status" value="1"/>
</dbReference>
<name>A0A4T0FHW3_9BASI</name>
<evidence type="ECO:0000256" key="1">
    <source>
        <dbReference type="PIRSR" id="PIRSR000097-1"/>
    </source>
</evidence>
<dbReference type="CDD" id="cd19071">
    <property type="entry name" value="AKR_AKR1-5-like"/>
    <property type="match status" value="1"/>
</dbReference>
<evidence type="ECO:0000313" key="5">
    <source>
        <dbReference type="EMBL" id="TIA87942.1"/>
    </source>
</evidence>
<dbReference type="EMBL" id="SPNW01000045">
    <property type="protein sequence ID" value="TIA87942.1"/>
    <property type="molecule type" value="Genomic_DNA"/>
</dbReference>